<evidence type="ECO:0000313" key="4">
    <source>
        <dbReference type="Proteomes" id="UP001597013"/>
    </source>
</evidence>
<dbReference type="Gene3D" id="1.10.1470.10">
    <property type="entry name" value="YjbJ"/>
    <property type="match status" value="1"/>
</dbReference>
<dbReference type="PANTHER" id="PTHR34977">
    <property type="entry name" value="UPF0337 PROTEIN YJBJ"/>
    <property type="match status" value="1"/>
</dbReference>
<evidence type="ECO:0000259" key="2">
    <source>
        <dbReference type="Pfam" id="PF05532"/>
    </source>
</evidence>
<dbReference type="PIRSF" id="PIRSF039008">
    <property type="entry name" value="YjbJ"/>
    <property type="match status" value="1"/>
</dbReference>
<name>A0ABW3N7Q1_9FLAO</name>
<dbReference type="Pfam" id="PF05532">
    <property type="entry name" value="CsbD"/>
    <property type="match status" value="1"/>
</dbReference>
<sequence length="61" mass="7274">MNKEQFKGKWNQIKGDFKQKYGKVTEDEYKESEGDLDKLAGKIQEKYGKTKEEIKEEISNW</sequence>
<keyword evidence="4" id="KW-1185">Reference proteome</keyword>
<accession>A0ABW3N7Q1</accession>
<dbReference type="Proteomes" id="UP001597013">
    <property type="component" value="Unassembled WGS sequence"/>
</dbReference>
<dbReference type="InterPro" id="IPR050423">
    <property type="entry name" value="UPF0337_stress_rsp"/>
</dbReference>
<dbReference type="InterPro" id="IPR036629">
    <property type="entry name" value="YjbJ_sf"/>
</dbReference>
<comment type="similarity">
    <text evidence="1">Belongs to the UPF0337 (CsbD) family.</text>
</comment>
<dbReference type="InterPro" id="IPR008462">
    <property type="entry name" value="CsbD"/>
</dbReference>
<dbReference type="InterPro" id="IPR026042">
    <property type="entry name" value="YjbJ"/>
</dbReference>
<dbReference type="SUPFAM" id="SSF69047">
    <property type="entry name" value="Hypothetical protein YjbJ"/>
    <property type="match status" value="1"/>
</dbReference>
<reference evidence="4" key="1">
    <citation type="journal article" date="2019" name="Int. J. Syst. Evol. Microbiol.">
        <title>The Global Catalogue of Microorganisms (GCM) 10K type strain sequencing project: providing services to taxonomists for standard genome sequencing and annotation.</title>
        <authorList>
            <consortium name="The Broad Institute Genomics Platform"/>
            <consortium name="The Broad Institute Genome Sequencing Center for Infectious Disease"/>
            <person name="Wu L."/>
            <person name="Ma J."/>
        </authorList>
    </citation>
    <scope>NUCLEOTIDE SEQUENCE [LARGE SCALE GENOMIC DNA]</scope>
    <source>
        <strain evidence="4">CCUG 62215</strain>
    </source>
</reference>
<dbReference type="PANTHER" id="PTHR34977:SF1">
    <property type="entry name" value="UPF0337 PROTEIN YJBJ"/>
    <property type="match status" value="1"/>
</dbReference>
<protein>
    <submittedName>
        <fullName evidence="3">CsbD family protein</fullName>
    </submittedName>
</protein>
<gene>
    <name evidence="3" type="ORF">ACFQ1Q_10670</name>
</gene>
<dbReference type="RefSeq" id="WP_386131072.1">
    <property type="nucleotide sequence ID" value="NZ_JBHTJL010000015.1"/>
</dbReference>
<organism evidence="3 4">
    <name type="scientific">Winogradskyella litorisediminis</name>
    <dbReference type="NCBI Taxonomy" id="1156618"/>
    <lineage>
        <taxon>Bacteria</taxon>
        <taxon>Pseudomonadati</taxon>
        <taxon>Bacteroidota</taxon>
        <taxon>Flavobacteriia</taxon>
        <taxon>Flavobacteriales</taxon>
        <taxon>Flavobacteriaceae</taxon>
        <taxon>Winogradskyella</taxon>
    </lineage>
</organism>
<dbReference type="EMBL" id="JBHTJL010000015">
    <property type="protein sequence ID" value="MFD1063708.1"/>
    <property type="molecule type" value="Genomic_DNA"/>
</dbReference>
<feature type="domain" description="CsbD-like" evidence="2">
    <location>
        <begin position="5"/>
        <end position="56"/>
    </location>
</feature>
<evidence type="ECO:0000313" key="3">
    <source>
        <dbReference type="EMBL" id="MFD1063708.1"/>
    </source>
</evidence>
<proteinExistence type="inferred from homology"/>
<evidence type="ECO:0000256" key="1">
    <source>
        <dbReference type="ARBA" id="ARBA00009129"/>
    </source>
</evidence>
<comment type="caution">
    <text evidence="3">The sequence shown here is derived from an EMBL/GenBank/DDBJ whole genome shotgun (WGS) entry which is preliminary data.</text>
</comment>